<keyword evidence="1" id="KW-1133">Transmembrane helix</keyword>
<dbReference type="PROSITE" id="PS50895">
    <property type="entry name" value="SURF1"/>
    <property type="match status" value="1"/>
</dbReference>
<feature type="compositionally biased region" description="Low complexity" evidence="2">
    <location>
        <begin position="263"/>
        <end position="281"/>
    </location>
</feature>
<keyword evidence="1" id="KW-0812">Transmembrane</keyword>
<comment type="similarity">
    <text evidence="1">Belongs to the SURF1 family.</text>
</comment>
<sequence>MLRTALRPRFLGLLALMVVATLVCGLLASWQWDRAHQAITDEADGAERRGDLEEVLDVGEAVTNAIVGDIVTATGHYDPDEQVVVPGRNIDGTDAAIVVTALQVDLADGSTARLPVARGWVPADELTGPDGEIDPTLAPEVPAGEVEVTGRLEASESASGGVDNGVVEEIATPMLVNEWGSPMYSGYLAQVDPNAGLQPMPEAESDFSKGLNWQNIGYSFQWVLFGGFFLYLWWRSVRTAYLDELAARREAMEESLRGNGPTESSEPAEPAESAESADPASGTPREPAVAGSSSPTASTSPTPDKDV</sequence>
<feature type="compositionally biased region" description="Low complexity" evidence="2">
    <location>
        <begin position="292"/>
        <end position="307"/>
    </location>
</feature>
<keyword evidence="1" id="KW-0472">Membrane</keyword>
<comment type="caution">
    <text evidence="1">Lacks conserved residue(s) required for the propagation of feature annotation.</text>
</comment>
<evidence type="ECO:0000313" key="3">
    <source>
        <dbReference type="EMBL" id="MBP2381985.1"/>
    </source>
</evidence>
<dbReference type="Proteomes" id="UP001519290">
    <property type="component" value="Unassembled WGS sequence"/>
</dbReference>
<comment type="subcellular location">
    <subcellularLocation>
        <location evidence="1">Cell membrane</location>
        <topology evidence="1">Multi-pass membrane protein</topology>
    </subcellularLocation>
</comment>
<proteinExistence type="inferred from homology"/>
<feature type="transmembrane region" description="Helical" evidence="1">
    <location>
        <begin position="216"/>
        <end position="234"/>
    </location>
</feature>
<dbReference type="EMBL" id="JAGIOD010000001">
    <property type="protein sequence ID" value="MBP2381985.1"/>
    <property type="molecule type" value="Genomic_DNA"/>
</dbReference>
<comment type="caution">
    <text evidence="3">The sequence shown here is derived from an EMBL/GenBank/DDBJ whole genome shotgun (WGS) entry which is preliminary data.</text>
</comment>
<feature type="region of interest" description="Disordered" evidence="2">
    <location>
        <begin position="253"/>
        <end position="307"/>
    </location>
</feature>
<reference evidence="3 4" key="1">
    <citation type="submission" date="2021-03" db="EMBL/GenBank/DDBJ databases">
        <title>Sequencing the genomes of 1000 actinobacteria strains.</title>
        <authorList>
            <person name="Klenk H.-P."/>
        </authorList>
    </citation>
    <scope>NUCLEOTIDE SEQUENCE [LARGE SCALE GENOMIC DNA]</scope>
    <source>
        <strain evidence="3 4">DSM 14566</strain>
    </source>
</reference>
<accession>A0ABS4X0K9</accession>
<keyword evidence="1" id="KW-1003">Cell membrane</keyword>
<evidence type="ECO:0000313" key="4">
    <source>
        <dbReference type="Proteomes" id="UP001519290"/>
    </source>
</evidence>
<dbReference type="InterPro" id="IPR002994">
    <property type="entry name" value="Surf1/Shy1"/>
</dbReference>
<evidence type="ECO:0000256" key="2">
    <source>
        <dbReference type="SAM" id="MobiDB-lite"/>
    </source>
</evidence>
<dbReference type="Pfam" id="PF02104">
    <property type="entry name" value="SURF1"/>
    <property type="match status" value="1"/>
</dbReference>
<name>A0ABS4X0K9_9MICO</name>
<keyword evidence="4" id="KW-1185">Reference proteome</keyword>
<organism evidence="3 4">
    <name type="scientific">Brachybacterium sacelli</name>
    <dbReference type="NCBI Taxonomy" id="173364"/>
    <lineage>
        <taxon>Bacteria</taxon>
        <taxon>Bacillati</taxon>
        <taxon>Actinomycetota</taxon>
        <taxon>Actinomycetes</taxon>
        <taxon>Micrococcales</taxon>
        <taxon>Dermabacteraceae</taxon>
        <taxon>Brachybacterium</taxon>
    </lineage>
</organism>
<protein>
    <recommendedName>
        <fullName evidence="1">SURF1-like protein</fullName>
    </recommendedName>
</protein>
<evidence type="ECO:0000256" key="1">
    <source>
        <dbReference type="RuleBase" id="RU363076"/>
    </source>
</evidence>
<gene>
    <name evidence="3" type="ORF">JOF43_001942</name>
</gene>
<dbReference type="RefSeq" id="WP_209901546.1">
    <property type="nucleotide sequence ID" value="NZ_BAAAJW010000011.1"/>
</dbReference>